<dbReference type="PANTHER" id="PTHR48221:SF2">
    <property type="entry name" value="ACYL-COA SYNTHETASE FAMILY PROTEIN"/>
    <property type="match status" value="1"/>
</dbReference>
<evidence type="ECO:0000313" key="3">
    <source>
        <dbReference type="Proteomes" id="UP001318860"/>
    </source>
</evidence>
<keyword evidence="3" id="KW-1185">Reference proteome</keyword>
<gene>
    <name evidence="2" type="ORF">DH2020_018629</name>
</gene>
<feature type="region of interest" description="Disordered" evidence="1">
    <location>
        <begin position="1"/>
        <end position="40"/>
    </location>
</feature>
<feature type="compositionally biased region" description="Basic and acidic residues" evidence="1">
    <location>
        <begin position="1"/>
        <end position="17"/>
    </location>
</feature>
<accession>A0ABR0WN19</accession>
<evidence type="ECO:0000313" key="2">
    <source>
        <dbReference type="EMBL" id="KAK6147717.1"/>
    </source>
</evidence>
<sequence>MCKGDEDGRCGEGGERRGHTRKVGGTLHGNNPRRGAQELSRTERLRTYPTATNEVDLSISNLSRSLNLSEAPRARILDTALSLMCFTAPQVYDSVIEFTLRTIVTVLSSSIECKVLRINKEQVLRVGGSISKSDCVNVMEGCADILRKLDGHKGDLCALLLYNVIRVAALAPFSPCAIPSNSSPKMNFNDSSTSALANLVGYLPNEFTYKNGEVPLRAVVMNFPGWFFFASMLLFSNNSPPDSLYSKSIRGSVKPCLMHEQEVTCPAKFIAWILNPMSESNQHLAVDYLVKVSDLWTLKGSSSDKYNEVTRVRKESRRLKLHDKDGVTSHELDSFAVALWLTEFEEMYIKLFGTKMGFSTSNTKGFGMYHNLLFRRIPLGILLVCPNRLNSAGCSLLLHYAATGKFLDIKNSGMSQKRWKYDTQVKWIELYTKAEAIAGCKTVFDITDIAESISYSTFETEEEGLNFVCRLKLQTCDYLLNCIKRLHQIKLDLQMQRDLFTRIIRWRHQGKDVFQNKKDLDCVCDTLNV</sequence>
<name>A0ABR0WN19_REHGL</name>
<reference evidence="2 3" key="1">
    <citation type="journal article" date="2021" name="Comput. Struct. Biotechnol. J.">
        <title>De novo genome assembly of the potent medicinal plant Rehmannia glutinosa using nanopore technology.</title>
        <authorList>
            <person name="Ma L."/>
            <person name="Dong C."/>
            <person name="Song C."/>
            <person name="Wang X."/>
            <person name="Zheng X."/>
            <person name="Niu Y."/>
            <person name="Chen S."/>
            <person name="Feng W."/>
        </authorList>
    </citation>
    <scope>NUCLEOTIDE SEQUENCE [LARGE SCALE GENOMIC DNA]</scope>
    <source>
        <strain evidence="2">DH-2019</strain>
    </source>
</reference>
<proteinExistence type="predicted"/>
<dbReference type="EMBL" id="JABTTQ020000010">
    <property type="protein sequence ID" value="KAK6147717.1"/>
    <property type="molecule type" value="Genomic_DNA"/>
</dbReference>
<dbReference type="PANTHER" id="PTHR48221">
    <property type="entry name" value="ACYL-COA SYNTHETASE FAMILY PROTEIN"/>
    <property type="match status" value="1"/>
</dbReference>
<organism evidence="2 3">
    <name type="scientific">Rehmannia glutinosa</name>
    <name type="common">Chinese foxglove</name>
    <dbReference type="NCBI Taxonomy" id="99300"/>
    <lineage>
        <taxon>Eukaryota</taxon>
        <taxon>Viridiplantae</taxon>
        <taxon>Streptophyta</taxon>
        <taxon>Embryophyta</taxon>
        <taxon>Tracheophyta</taxon>
        <taxon>Spermatophyta</taxon>
        <taxon>Magnoliopsida</taxon>
        <taxon>eudicotyledons</taxon>
        <taxon>Gunneridae</taxon>
        <taxon>Pentapetalae</taxon>
        <taxon>asterids</taxon>
        <taxon>lamiids</taxon>
        <taxon>Lamiales</taxon>
        <taxon>Orobanchaceae</taxon>
        <taxon>Rehmannieae</taxon>
        <taxon>Rehmannia</taxon>
    </lineage>
</organism>
<evidence type="ECO:0000256" key="1">
    <source>
        <dbReference type="SAM" id="MobiDB-lite"/>
    </source>
</evidence>
<protein>
    <submittedName>
        <fullName evidence="2">Uncharacterized protein</fullName>
    </submittedName>
</protein>
<dbReference type="Proteomes" id="UP001318860">
    <property type="component" value="Unassembled WGS sequence"/>
</dbReference>
<comment type="caution">
    <text evidence="2">The sequence shown here is derived from an EMBL/GenBank/DDBJ whole genome shotgun (WGS) entry which is preliminary data.</text>
</comment>